<feature type="region of interest" description="Disordered" evidence="1">
    <location>
        <begin position="47"/>
        <end position="79"/>
    </location>
</feature>
<gene>
    <name evidence="2" type="ORF">DFA_05110</name>
</gene>
<sequence length="79" mass="9138">MENNPNEEFVFLAYNDHALRTNKKNVQYVDRSFYNYGAHEKGVMGWAMDPNNPDERSKGHNNPAHTAKMASPVNSWRNI</sequence>
<dbReference type="RefSeq" id="XP_004360831.1">
    <property type="nucleotide sequence ID" value="XM_004360774.1"/>
</dbReference>
<reference evidence="3" key="1">
    <citation type="journal article" date="2011" name="Genome Res.">
        <title>Phylogeny-wide analysis of social amoeba genomes highlights ancient origins for complex intercellular communication.</title>
        <authorList>
            <person name="Heidel A.J."/>
            <person name="Lawal H.M."/>
            <person name="Felder M."/>
            <person name="Schilde C."/>
            <person name="Helps N.R."/>
            <person name="Tunggal B."/>
            <person name="Rivero F."/>
            <person name="John U."/>
            <person name="Schleicher M."/>
            <person name="Eichinger L."/>
            <person name="Platzer M."/>
            <person name="Noegel A.A."/>
            <person name="Schaap P."/>
            <person name="Gloeckner G."/>
        </authorList>
    </citation>
    <scope>NUCLEOTIDE SEQUENCE [LARGE SCALE GENOMIC DNA]</scope>
    <source>
        <strain evidence="3">SH3</strain>
    </source>
</reference>
<evidence type="ECO:0000313" key="3">
    <source>
        <dbReference type="Proteomes" id="UP000007797"/>
    </source>
</evidence>
<evidence type="ECO:0000313" key="2">
    <source>
        <dbReference type="EMBL" id="EGG22980.1"/>
    </source>
</evidence>
<proteinExistence type="predicted"/>
<protein>
    <submittedName>
        <fullName evidence="2">Uncharacterized protein</fullName>
    </submittedName>
</protein>
<dbReference type="KEGG" id="dfa:DFA_05110"/>
<dbReference type="Proteomes" id="UP000007797">
    <property type="component" value="Unassembled WGS sequence"/>
</dbReference>
<dbReference type="AlphaFoldDB" id="F4PNC7"/>
<dbReference type="GeneID" id="14875756"/>
<evidence type="ECO:0000256" key="1">
    <source>
        <dbReference type="SAM" id="MobiDB-lite"/>
    </source>
</evidence>
<organism evidence="2 3">
    <name type="scientific">Cavenderia fasciculata</name>
    <name type="common">Slime mold</name>
    <name type="synonym">Dictyostelium fasciculatum</name>
    <dbReference type="NCBI Taxonomy" id="261658"/>
    <lineage>
        <taxon>Eukaryota</taxon>
        <taxon>Amoebozoa</taxon>
        <taxon>Evosea</taxon>
        <taxon>Eumycetozoa</taxon>
        <taxon>Dictyostelia</taxon>
        <taxon>Acytosteliales</taxon>
        <taxon>Cavenderiaceae</taxon>
        <taxon>Cavenderia</taxon>
    </lineage>
</organism>
<keyword evidence="3" id="KW-1185">Reference proteome</keyword>
<dbReference type="EMBL" id="GL883008">
    <property type="protein sequence ID" value="EGG22980.1"/>
    <property type="molecule type" value="Genomic_DNA"/>
</dbReference>
<name>F4PNC7_CACFS</name>
<accession>F4PNC7</accession>
<dbReference type="OrthoDB" id="24007at2759"/>